<name>A0A7U2FIV0_PHANO</name>
<evidence type="ECO:0000256" key="6">
    <source>
        <dbReference type="ARBA" id="ARBA00022833"/>
    </source>
</evidence>
<feature type="compositionally biased region" description="Low complexity" evidence="9">
    <location>
        <begin position="348"/>
        <end position="359"/>
    </location>
</feature>
<dbReference type="OMA" id="GYELECE"/>
<feature type="compositionally biased region" description="Basic and acidic residues" evidence="9">
    <location>
        <begin position="138"/>
        <end position="157"/>
    </location>
</feature>
<dbReference type="RefSeq" id="XP_001801396.1">
    <property type="nucleotide sequence ID" value="XM_001801344.1"/>
</dbReference>
<sequence>MATEAPQKPIHSLILDTGPLIKNAVSISTIINSAEEIYTTSAIISEIRDEATRSRVQTSLMPFLKIKNPSPASYDAVVAFSKKTGDYAVLSRQDLGILALAYEVHCERNGGPWGLREAPKQPLKMRPGEKEAEDEAKEESKVDEGIKVEEGDMHVEDITATEGVQINDGVKVDESEANQSVQTGDEVMTEEQSLENDTEGWSHVPIRSSKQVKEERPKKQKGSAKHKQMKLEKEQRKQARALEASASEQTPTTQNPEAVETDEATTAPARETSEEQTIGGVSIEQEHITQDKSEEQTIVSEGIAIEQEPIIQDSPEKSEEQTVMSEGVAVEQEPITQDLQTEPQQDLVTTTESVESQVSPEEEAEASSSTEPTATEPLSQDFSTLNITTPPSPPATEDEDSDDGDWITPDNLPTHVAADSGLPSSSSPNTPQEQLDVATMTIDFAMQNVLLQMNLHLLSTNMQRVRKLTSKVLRCHACFLTVKDTSRQFCPRCGGSTLKRVNCSTNSKGEFRLHLSKNYQFNKRGDKYAIPKPIAGTANGKWNGLGGGQGGWGRDLILAEDQKEYVKAVEQEKRAKGARDLMDDDYLPGILTGDRSGRAGGRMKVGAGKNVNSKKRHA</sequence>
<feature type="compositionally biased region" description="Basic and acidic residues" evidence="9">
    <location>
        <begin position="284"/>
        <end position="295"/>
    </location>
</feature>
<feature type="compositionally biased region" description="Basic residues" evidence="9">
    <location>
        <begin position="218"/>
        <end position="228"/>
    </location>
</feature>
<dbReference type="GO" id="GO:0016787">
    <property type="term" value="F:hydrolase activity"/>
    <property type="evidence" value="ECO:0007669"/>
    <property type="project" value="UniProtKB-KW"/>
</dbReference>
<dbReference type="FunFam" id="3.40.50.1010:FF:000020">
    <property type="entry name" value="20S-pre-rRNA D-site endonuclease NOB1"/>
    <property type="match status" value="1"/>
</dbReference>
<organism evidence="12 13">
    <name type="scientific">Phaeosphaeria nodorum (strain SN15 / ATCC MYA-4574 / FGSC 10173)</name>
    <name type="common">Glume blotch fungus</name>
    <name type="synonym">Parastagonospora nodorum</name>
    <dbReference type="NCBI Taxonomy" id="321614"/>
    <lineage>
        <taxon>Eukaryota</taxon>
        <taxon>Fungi</taxon>
        <taxon>Dikarya</taxon>
        <taxon>Ascomycota</taxon>
        <taxon>Pezizomycotina</taxon>
        <taxon>Dothideomycetes</taxon>
        <taxon>Pleosporomycetidae</taxon>
        <taxon>Pleosporales</taxon>
        <taxon>Pleosporineae</taxon>
        <taxon>Phaeosphaeriaceae</taxon>
        <taxon>Parastagonospora</taxon>
    </lineage>
</organism>
<dbReference type="InterPro" id="IPR017117">
    <property type="entry name" value="Nob1_euk"/>
</dbReference>
<keyword evidence="13" id="KW-1185">Reference proteome</keyword>
<feature type="compositionally biased region" description="Low complexity" evidence="9">
    <location>
        <begin position="366"/>
        <end position="377"/>
    </location>
</feature>
<feature type="binding site" evidence="8">
    <location>
        <position position="490"/>
    </location>
    <ligand>
        <name>Zn(2+)</name>
        <dbReference type="ChEBI" id="CHEBI:29105"/>
    </ligand>
</feature>
<dbReference type="PANTHER" id="PTHR12814:SF2">
    <property type="entry name" value="RNA-BINDING PROTEIN NOB1"/>
    <property type="match status" value="1"/>
</dbReference>
<proteinExistence type="inferred from homology"/>
<dbReference type="InterPro" id="IPR039907">
    <property type="entry name" value="NOB1"/>
</dbReference>
<dbReference type="Proteomes" id="UP000663193">
    <property type="component" value="Chromosome 18"/>
</dbReference>
<dbReference type="AlphaFoldDB" id="A0A7U2FIV0"/>
<keyword evidence="5" id="KW-0378">Hydrolase</keyword>
<dbReference type="KEGG" id="pno:SNOG_11147"/>
<dbReference type="Gene3D" id="6.20.210.10">
    <property type="entry name" value="Nin one binding (NOB1), Zn-ribbon-like"/>
    <property type="match status" value="1"/>
</dbReference>
<dbReference type="Pfam" id="PF08772">
    <property type="entry name" value="Zn_ribbon_NOB1"/>
    <property type="match status" value="1"/>
</dbReference>
<feature type="compositionally biased region" description="Acidic residues" evidence="9">
    <location>
        <begin position="187"/>
        <end position="198"/>
    </location>
</feature>
<dbReference type="GO" id="GO:0006364">
    <property type="term" value="P:rRNA processing"/>
    <property type="evidence" value="ECO:0007669"/>
    <property type="project" value="UniProtKB-ARBA"/>
</dbReference>
<dbReference type="SUPFAM" id="SSF144206">
    <property type="entry name" value="NOB1 zinc finger-like"/>
    <property type="match status" value="1"/>
</dbReference>
<dbReference type="GO" id="GO:0004521">
    <property type="term" value="F:RNA endonuclease activity"/>
    <property type="evidence" value="ECO:0007669"/>
    <property type="project" value="InterPro"/>
</dbReference>
<evidence type="ECO:0000256" key="5">
    <source>
        <dbReference type="ARBA" id="ARBA00022801"/>
    </source>
</evidence>
<protein>
    <recommendedName>
        <fullName evidence="14">20S-pre-rRNA D-site endonuclease NOB1</fullName>
    </recommendedName>
</protein>
<evidence type="ECO:0000256" key="9">
    <source>
        <dbReference type="SAM" id="MobiDB-lite"/>
    </source>
</evidence>
<evidence type="ECO:0000256" key="3">
    <source>
        <dbReference type="ARBA" id="ARBA00022722"/>
    </source>
</evidence>
<dbReference type="PANTHER" id="PTHR12814">
    <property type="entry name" value="RNA-BINDING PROTEIN NOB1"/>
    <property type="match status" value="1"/>
</dbReference>
<feature type="compositionally biased region" description="Polar residues" evidence="9">
    <location>
        <begin position="422"/>
        <end position="432"/>
    </location>
</feature>
<evidence type="ECO:0000256" key="4">
    <source>
        <dbReference type="ARBA" id="ARBA00022723"/>
    </source>
</evidence>
<evidence type="ECO:0000256" key="1">
    <source>
        <dbReference type="ARBA" id="ARBA00004123"/>
    </source>
</evidence>
<accession>A0A7U2FIV0</accession>
<feature type="region of interest" description="Disordered" evidence="9">
    <location>
        <begin position="113"/>
        <end position="432"/>
    </location>
</feature>
<feature type="domain" description="Ribonuclease PIN" evidence="11">
    <location>
        <begin position="13"/>
        <end position="104"/>
    </location>
</feature>
<dbReference type="EMBL" id="CP069040">
    <property type="protein sequence ID" value="QRD05244.1"/>
    <property type="molecule type" value="Genomic_DNA"/>
</dbReference>
<dbReference type="GO" id="GO:0046872">
    <property type="term" value="F:metal ion binding"/>
    <property type="evidence" value="ECO:0007669"/>
    <property type="project" value="UniProtKB-KW"/>
</dbReference>
<dbReference type="InterPro" id="IPR036283">
    <property type="entry name" value="NOB1_Zf-like_sf"/>
</dbReference>
<feature type="region of interest" description="Disordered" evidence="9">
    <location>
        <begin position="592"/>
        <end position="618"/>
    </location>
</feature>
<dbReference type="GO" id="GO:0031981">
    <property type="term" value="C:nuclear lumen"/>
    <property type="evidence" value="ECO:0007669"/>
    <property type="project" value="UniProtKB-ARBA"/>
</dbReference>
<dbReference type="PIRSF" id="PIRSF037125">
    <property type="entry name" value="D-site_20S_pre-rRNA_nuclease"/>
    <property type="match status" value="1"/>
</dbReference>
<evidence type="ECO:0000313" key="13">
    <source>
        <dbReference type="Proteomes" id="UP000663193"/>
    </source>
</evidence>
<feature type="compositionally biased region" description="Polar residues" evidence="9">
    <location>
        <begin position="334"/>
        <end position="347"/>
    </location>
</feature>
<comment type="similarity">
    <text evidence="2">Belongs to the NOB1 family.</text>
</comment>
<evidence type="ECO:0000256" key="8">
    <source>
        <dbReference type="PIRSR" id="PIRSR037125-1"/>
    </source>
</evidence>
<feature type="compositionally biased region" description="Polar residues" evidence="9">
    <location>
        <begin position="378"/>
        <end position="389"/>
    </location>
</feature>
<dbReference type="VEuPathDB" id="FungiDB:JI435_111470"/>
<dbReference type="GO" id="GO:0005737">
    <property type="term" value="C:cytoplasm"/>
    <property type="evidence" value="ECO:0007669"/>
    <property type="project" value="UniProtKB-ARBA"/>
</dbReference>
<feature type="binding site" evidence="8">
    <location>
        <position position="475"/>
    </location>
    <ligand>
        <name>Zn(2+)</name>
        <dbReference type="ChEBI" id="CHEBI:29105"/>
    </ligand>
</feature>
<gene>
    <name evidence="12" type="ORF">JI435_111470</name>
</gene>
<dbReference type="CDD" id="cd09876">
    <property type="entry name" value="PIN_Nob1-like"/>
    <property type="match status" value="1"/>
</dbReference>
<feature type="binding site" evidence="8">
    <location>
        <position position="478"/>
    </location>
    <ligand>
        <name>Zn(2+)</name>
        <dbReference type="ChEBI" id="CHEBI:29105"/>
    </ligand>
</feature>
<feature type="compositionally biased region" description="Polar residues" evidence="9">
    <location>
        <begin position="246"/>
        <end position="256"/>
    </location>
</feature>
<evidence type="ECO:0000256" key="7">
    <source>
        <dbReference type="ARBA" id="ARBA00023242"/>
    </source>
</evidence>
<evidence type="ECO:0008006" key="14">
    <source>
        <dbReference type="Google" id="ProtNLM"/>
    </source>
</evidence>
<feature type="compositionally biased region" description="Acidic residues" evidence="9">
    <location>
        <begin position="396"/>
        <end position="405"/>
    </location>
</feature>
<evidence type="ECO:0000313" key="12">
    <source>
        <dbReference type="EMBL" id="QRD05244.1"/>
    </source>
</evidence>
<keyword evidence="4 8" id="KW-0479">Metal-binding</keyword>
<keyword evidence="7" id="KW-0539">Nucleus</keyword>
<evidence type="ECO:0000259" key="11">
    <source>
        <dbReference type="Pfam" id="PF17146"/>
    </source>
</evidence>
<reference evidence="13" key="1">
    <citation type="journal article" date="2021" name="BMC Genomics">
        <title>Chromosome-level genome assembly and manually-curated proteome of model necrotroph Parastagonospora nodorum Sn15 reveals a genome-wide trove of candidate effector homologs, and redundancy of virulence-related functions within an accessory chromosome.</title>
        <authorList>
            <person name="Bertazzoni S."/>
            <person name="Jones D.A.B."/>
            <person name="Phan H.T."/>
            <person name="Tan K.-C."/>
            <person name="Hane J.K."/>
        </authorList>
    </citation>
    <scope>NUCLEOTIDE SEQUENCE [LARGE SCALE GENOMIC DNA]</scope>
    <source>
        <strain evidence="13">SN15 / ATCC MYA-4574 / FGSC 10173)</strain>
    </source>
</reference>
<dbReference type="Pfam" id="PF17146">
    <property type="entry name" value="PIN_6"/>
    <property type="match status" value="1"/>
</dbReference>
<dbReference type="OrthoDB" id="446759at2759"/>
<dbReference type="Gene3D" id="3.40.50.1010">
    <property type="entry name" value="5'-nuclease"/>
    <property type="match status" value="1"/>
</dbReference>
<dbReference type="InterPro" id="IPR014881">
    <property type="entry name" value="NOB1_Zn-bd"/>
</dbReference>
<dbReference type="InterPro" id="IPR033411">
    <property type="entry name" value="Ribonuclease_PIN"/>
</dbReference>
<evidence type="ECO:0000259" key="10">
    <source>
        <dbReference type="Pfam" id="PF08772"/>
    </source>
</evidence>
<dbReference type="GO" id="GO:0042274">
    <property type="term" value="P:ribosomal small subunit biogenesis"/>
    <property type="evidence" value="ECO:0007669"/>
    <property type="project" value="InterPro"/>
</dbReference>
<feature type="domain" description="Nin one binding (NOB1) Zn-ribbon-like" evidence="10">
    <location>
        <begin position="465"/>
        <end position="536"/>
    </location>
</feature>
<feature type="binding site" evidence="8">
    <location>
        <position position="493"/>
    </location>
    <ligand>
        <name>Zn(2+)</name>
        <dbReference type="ChEBI" id="CHEBI:29105"/>
    </ligand>
</feature>
<comment type="subcellular location">
    <subcellularLocation>
        <location evidence="1">Nucleus</location>
    </subcellularLocation>
</comment>
<evidence type="ECO:0000256" key="2">
    <source>
        <dbReference type="ARBA" id="ARBA00005858"/>
    </source>
</evidence>
<keyword evidence="6 8" id="KW-0862">Zinc</keyword>
<keyword evidence="3" id="KW-0540">Nuclease</keyword>